<evidence type="ECO:0000313" key="1">
    <source>
        <dbReference type="EMBL" id="ETW78096.1"/>
    </source>
</evidence>
<dbReference type="Gene3D" id="2.40.10.10">
    <property type="entry name" value="Trypsin-like serine proteases"/>
    <property type="match status" value="1"/>
</dbReference>
<reference evidence="1 2" key="1">
    <citation type="journal article" date="2012" name="New Phytol.">
        <title>Insight into trade-off between wood decay and parasitism from the genome of a fungal forest pathogen.</title>
        <authorList>
            <person name="Olson A."/>
            <person name="Aerts A."/>
            <person name="Asiegbu F."/>
            <person name="Belbahri L."/>
            <person name="Bouzid O."/>
            <person name="Broberg A."/>
            <person name="Canback B."/>
            <person name="Coutinho P.M."/>
            <person name="Cullen D."/>
            <person name="Dalman K."/>
            <person name="Deflorio G."/>
            <person name="van Diepen L.T."/>
            <person name="Dunand C."/>
            <person name="Duplessis S."/>
            <person name="Durling M."/>
            <person name="Gonthier P."/>
            <person name="Grimwood J."/>
            <person name="Fossdal C.G."/>
            <person name="Hansson D."/>
            <person name="Henrissat B."/>
            <person name="Hietala A."/>
            <person name="Himmelstrand K."/>
            <person name="Hoffmeister D."/>
            <person name="Hogberg N."/>
            <person name="James T.Y."/>
            <person name="Karlsson M."/>
            <person name="Kohler A."/>
            <person name="Kues U."/>
            <person name="Lee Y.H."/>
            <person name="Lin Y.C."/>
            <person name="Lind M."/>
            <person name="Lindquist E."/>
            <person name="Lombard V."/>
            <person name="Lucas S."/>
            <person name="Lunden K."/>
            <person name="Morin E."/>
            <person name="Murat C."/>
            <person name="Park J."/>
            <person name="Raffaello T."/>
            <person name="Rouze P."/>
            <person name="Salamov A."/>
            <person name="Schmutz J."/>
            <person name="Solheim H."/>
            <person name="Stahlberg J."/>
            <person name="Velez H."/>
            <person name="de Vries R.P."/>
            <person name="Wiebenga A."/>
            <person name="Woodward S."/>
            <person name="Yakovlev I."/>
            <person name="Garbelotto M."/>
            <person name="Martin F."/>
            <person name="Grigoriev I.V."/>
            <person name="Stenlid J."/>
        </authorList>
    </citation>
    <scope>NUCLEOTIDE SEQUENCE [LARGE SCALE GENOMIC DNA]</scope>
    <source>
        <strain evidence="1 2">TC 32-1</strain>
    </source>
</reference>
<dbReference type="InterPro" id="IPR043504">
    <property type="entry name" value="Peptidase_S1_PA_chymotrypsin"/>
</dbReference>
<keyword evidence="2" id="KW-1185">Reference proteome</keyword>
<gene>
    <name evidence="1" type="ORF">HETIRDRAFT_454139</name>
</gene>
<proteinExistence type="predicted"/>
<name>W4JYY5_HETIT</name>
<dbReference type="AlphaFoldDB" id="W4JYY5"/>
<dbReference type="InParanoid" id="W4JYY5"/>
<dbReference type="OrthoDB" id="5424209at2759"/>
<dbReference type="RefSeq" id="XP_009550098.1">
    <property type="nucleotide sequence ID" value="XM_009551803.1"/>
</dbReference>
<dbReference type="eggNOG" id="ENOG502SKD3">
    <property type="taxonomic scope" value="Eukaryota"/>
</dbReference>
<dbReference type="Proteomes" id="UP000030671">
    <property type="component" value="Unassembled WGS sequence"/>
</dbReference>
<dbReference type="KEGG" id="hir:HETIRDRAFT_454139"/>
<evidence type="ECO:0008006" key="3">
    <source>
        <dbReference type="Google" id="ProtNLM"/>
    </source>
</evidence>
<dbReference type="HOGENOM" id="CLU_024804_0_0_1"/>
<sequence length="562" mass="62579">MRLTNEFINKCIIIAERNAGSLPPSTPVVADIDLTKDVANPLHPPTGSNLYHATHSDYYGLPSNPISIYHIRDPWPRPTGPEAQRVPREARPICNHPIARMWRELGKQVYEYFDSVGLRWTSIDPVRFAEVGKGAGPLFLWVGVMPVTLSCKDAEHAAVHCQQILAESEITGVEIAFRESVFTRELQLQMHLACQLLKYVPSVDPTADVRSPFTPTLGLQIAPKSYPHFEGTGGLYLREGCGRNRVLLTARHVVLPPSEYRNELYACKTNSSPCRDDTLLGNKAYHSALESIMVQIECMALVVDYYKDELEGLGEAVGGEDATVTDGRDIHTNDLAKAEKSIEALSDFHGKITRFWSIENQRTLGHVLHAPPISALVKLHHEKIDWTEFKGNVIYLGIRMMPADFVMKMRPHVKTRTSFKYPRGGLLQLRGVVKEDELRHPTMLDANGEECLIVVKNGNTTGVTIGRVSSIESFVREYDDYNIHSTSMEVAIYSYSHDDGAFSAPGDSGSIIADANSRILGILTGGTGQTDSTDVTYASPYYWVEERIQKAFPDSYLYPTTA</sequence>
<dbReference type="GeneID" id="20676468"/>
<organism evidence="1 2">
    <name type="scientific">Heterobasidion irregulare (strain TC 32-1)</name>
    <dbReference type="NCBI Taxonomy" id="747525"/>
    <lineage>
        <taxon>Eukaryota</taxon>
        <taxon>Fungi</taxon>
        <taxon>Dikarya</taxon>
        <taxon>Basidiomycota</taxon>
        <taxon>Agaricomycotina</taxon>
        <taxon>Agaricomycetes</taxon>
        <taxon>Russulales</taxon>
        <taxon>Bondarzewiaceae</taxon>
        <taxon>Heterobasidion</taxon>
        <taxon>Heterobasidion annosum species complex</taxon>
    </lineage>
</organism>
<evidence type="ECO:0000313" key="2">
    <source>
        <dbReference type="Proteomes" id="UP000030671"/>
    </source>
</evidence>
<protein>
    <recommendedName>
        <fullName evidence="3">Serine protease</fullName>
    </recommendedName>
</protein>
<dbReference type="SUPFAM" id="SSF50494">
    <property type="entry name" value="Trypsin-like serine proteases"/>
    <property type="match status" value="1"/>
</dbReference>
<dbReference type="InterPro" id="IPR009003">
    <property type="entry name" value="Peptidase_S1_PA"/>
</dbReference>
<dbReference type="EMBL" id="KI925462">
    <property type="protein sequence ID" value="ETW78096.1"/>
    <property type="molecule type" value="Genomic_DNA"/>
</dbReference>
<accession>W4JYY5</accession>